<evidence type="ECO:0000313" key="6">
    <source>
        <dbReference type="Proteomes" id="UP001143548"/>
    </source>
</evidence>
<dbReference type="PANTHER" id="PTHR35185:SF2">
    <property type="entry name" value="EXTRACELLULAR PROLINE-SERINE RICH PROTEIN (AFU_ORTHOLOGUE AFUA_8G07090)"/>
    <property type="match status" value="1"/>
</dbReference>
<proteinExistence type="predicted"/>
<feature type="signal peptide" evidence="3">
    <location>
        <begin position="1"/>
        <end position="17"/>
    </location>
</feature>
<organism evidence="5 6">
    <name type="scientific">Aspergillus brasiliensis</name>
    <dbReference type="NCBI Taxonomy" id="319629"/>
    <lineage>
        <taxon>Eukaryota</taxon>
        <taxon>Fungi</taxon>
        <taxon>Dikarya</taxon>
        <taxon>Ascomycota</taxon>
        <taxon>Pezizomycotina</taxon>
        <taxon>Eurotiomycetes</taxon>
        <taxon>Eurotiomycetidae</taxon>
        <taxon>Eurotiales</taxon>
        <taxon>Aspergillaceae</taxon>
        <taxon>Aspergillus</taxon>
        <taxon>Aspergillus subgen. Circumdati</taxon>
    </lineage>
</organism>
<dbReference type="Pfam" id="PF10342">
    <property type="entry name" value="Kre9_KNH"/>
    <property type="match status" value="1"/>
</dbReference>
<dbReference type="InterPro" id="IPR018466">
    <property type="entry name" value="Kre9/Knh1-like_N"/>
</dbReference>
<feature type="compositionally biased region" description="Low complexity" evidence="2">
    <location>
        <begin position="185"/>
        <end position="194"/>
    </location>
</feature>
<accession>A0A9W5YYC3</accession>
<feature type="compositionally biased region" description="Pro residues" evidence="2">
    <location>
        <begin position="174"/>
        <end position="184"/>
    </location>
</feature>
<dbReference type="AlphaFoldDB" id="A0A9W5YYC3"/>
<evidence type="ECO:0000256" key="3">
    <source>
        <dbReference type="SAM" id="SignalP"/>
    </source>
</evidence>
<dbReference type="EMBL" id="BROQ01000096">
    <property type="protein sequence ID" value="GKZ24878.1"/>
    <property type="molecule type" value="Genomic_DNA"/>
</dbReference>
<evidence type="ECO:0000313" key="5">
    <source>
        <dbReference type="EMBL" id="GKZ24878.1"/>
    </source>
</evidence>
<evidence type="ECO:0000259" key="4">
    <source>
        <dbReference type="Pfam" id="PF10342"/>
    </source>
</evidence>
<keyword evidence="1 3" id="KW-0732">Signal</keyword>
<gene>
    <name evidence="5" type="ORF">AbraCBS73388_011887</name>
</gene>
<feature type="domain" description="Yeast cell wall synthesis Kre9/Knh1-like N-terminal" evidence="4">
    <location>
        <begin position="22"/>
        <end position="112"/>
    </location>
</feature>
<name>A0A9W5YYC3_9EURO</name>
<feature type="chain" id="PRO_5040769684" description="Yeast cell wall synthesis Kre9/Knh1-like N-terminal domain-containing protein" evidence="3">
    <location>
        <begin position="18"/>
        <end position="261"/>
    </location>
</feature>
<comment type="caution">
    <text evidence="5">The sequence shown here is derived from an EMBL/GenBank/DDBJ whole genome shotgun (WGS) entry which is preliminary data.</text>
</comment>
<feature type="compositionally biased region" description="Basic residues" evidence="2">
    <location>
        <begin position="161"/>
        <end position="171"/>
    </location>
</feature>
<feature type="region of interest" description="Disordered" evidence="2">
    <location>
        <begin position="161"/>
        <end position="194"/>
    </location>
</feature>
<reference evidence="5" key="1">
    <citation type="submission" date="2022-07" db="EMBL/GenBank/DDBJ databases">
        <title>Taxonomy of Aspergillus series Nigri: significant species reduction supported by multi-species coalescent approaches.</title>
        <authorList>
            <person name="Bian C."/>
            <person name="Kusuya Y."/>
            <person name="Sklenar F."/>
            <person name="D'hooge E."/>
            <person name="Yaguchi T."/>
            <person name="Takahashi H."/>
            <person name="Hubka V."/>
        </authorList>
    </citation>
    <scope>NUCLEOTIDE SEQUENCE</scope>
    <source>
        <strain evidence="5">CBS 733.88</strain>
    </source>
</reference>
<sequence length="261" mass="27364">MRLAIPFIISLGSLAAAISITEPAANSTYAAGSTITVNWTTVDTDPTTFSLYLWNFVYWPPSYVPLAIDIPTSDLSYAVQIPCDTDPEWGYQISGINGTNVYIIYAQSEKFFVSDTANATECVDASVTAPGGAFPTSTCPAASTVYVTVSPTASSSALFHHHNHHHDHSTHHLPAPPSSTPAPAPVSSSSRSVKPGIVPKTIGWCSDYSHPVTLDQVPTPTVALYETVTVSRASTQDVSIVTATTTVSVVGSAGGDGCPFA</sequence>
<dbReference type="PANTHER" id="PTHR35185">
    <property type="entry name" value="SERINE/THREONINE-RICH PROTEIN ADG2-RELATED"/>
    <property type="match status" value="1"/>
</dbReference>
<evidence type="ECO:0000256" key="2">
    <source>
        <dbReference type="SAM" id="MobiDB-lite"/>
    </source>
</evidence>
<dbReference type="InterPro" id="IPR052479">
    <property type="entry name" value="GPI-anchor_Adhesion_Reg"/>
</dbReference>
<protein>
    <recommendedName>
        <fullName evidence="4">Yeast cell wall synthesis Kre9/Knh1-like N-terminal domain-containing protein</fullName>
    </recommendedName>
</protein>
<evidence type="ECO:0000256" key="1">
    <source>
        <dbReference type="ARBA" id="ARBA00022729"/>
    </source>
</evidence>
<dbReference type="Proteomes" id="UP001143548">
    <property type="component" value="Unassembled WGS sequence"/>
</dbReference>